<feature type="region of interest" description="Disordered" evidence="1">
    <location>
        <begin position="1"/>
        <end position="22"/>
    </location>
</feature>
<accession>A0AAP0P6H7</accession>
<dbReference type="EMBL" id="JBBNAG010000005">
    <property type="protein sequence ID" value="KAK9132937.1"/>
    <property type="molecule type" value="Genomic_DNA"/>
</dbReference>
<dbReference type="GO" id="GO:0005634">
    <property type="term" value="C:nucleus"/>
    <property type="evidence" value="ECO:0007669"/>
    <property type="project" value="TreeGrafter"/>
</dbReference>
<organism evidence="2 3">
    <name type="scientific">Stephania cephalantha</name>
    <dbReference type="NCBI Taxonomy" id="152367"/>
    <lineage>
        <taxon>Eukaryota</taxon>
        <taxon>Viridiplantae</taxon>
        <taxon>Streptophyta</taxon>
        <taxon>Embryophyta</taxon>
        <taxon>Tracheophyta</taxon>
        <taxon>Spermatophyta</taxon>
        <taxon>Magnoliopsida</taxon>
        <taxon>Ranunculales</taxon>
        <taxon>Menispermaceae</taxon>
        <taxon>Menispermoideae</taxon>
        <taxon>Cissampelideae</taxon>
        <taxon>Stephania</taxon>
    </lineage>
</organism>
<evidence type="ECO:0000313" key="3">
    <source>
        <dbReference type="Proteomes" id="UP001419268"/>
    </source>
</evidence>
<dbReference type="InterPro" id="IPR006553">
    <property type="entry name" value="Leu-rich_rpt_Cys-con_subtyp"/>
</dbReference>
<dbReference type="InterPro" id="IPR032675">
    <property type="entry name" value="LRR_dom_sf"/>
</dbReference>
<name>A0AAP0P6H7_9MAGN</name>
<reference evidence="2 3" key="1">
    <citation type="submission" date="2024-01" db="EMBL/GenBank/DDBJ databases">
        <title>Genome assemblies of Stephania.</title>
        <authorList>
            <person name="Yang L."/>
        </authorList>
    </citation>
    <scope>NUCLEOTIDE SEQUENCE [LARGE SCALE GENOMIC DNA]</scope>
    <source>
        <strain evidence="2">JXDWG</strain>
        <tissue evidence="2">Leaf</tissue>
    </source>
</reference>
<proteinExistence type="predicted"/>
<gene>
    <name evidence="2" type="ORF">Scep_012465</name>
</gene>
<sequence length="320" mass="34895">MQAKLQRRRQELTQTTPDQPVDDEAMYYKRAGECPKGRVYGLGLLGRKKRRYADADASTSQLPCLNGSDWGTSDELIFEDEITIVGTRKCAAGSRGGLSPNHLPLLPLLHQPPPHPPRPPLPLILGGLQVPRPPRHLLRFLAICTFDPRYIDFVGDDALIALSLACPYLTLLHLADPLSLSGSRPDSESYAFAAEDARITAPALEEVFRRLTSLEELVLHVGQNVRDSGHALEALDSNCLELKSLKLGHFHGVCFGVTSKLDGVAVCKGLECLSLRNCGDLTDSGLMAIALGCHRFGDIFMGAMLSRVWDLLLGPVETPA</sequence>
<dbReference type="Gene3D" id="3.80.10.10">
    <property type="entry name" value="Ribonuclease Inhibitor"/>
    <property type="match status" value="1"/>
</dbReference>
<dbReference type="GO" id="GO:0019005">
    <property type="term" value="C:SCF ubiquitin ligase complex"/>
    <property type="evidence" value="ECO:0007669"/>
    <property type="project" value="TreeGrafter"/>
</dbReference>
<evidence type="ECO:0000313" key="2">
    <source>
        <dbReference type="EMBL" id="KAK9132937.1"/>
    </source>
</evidence>
<comment type="caution">
    <text evidence="2">The sequence shown here is derived from an EMBL/GenBank/DDBJ whole genome shotgun (WGS) entry which is preliminary data.</text>
</comment>
<dbReference type="SMART" id="SM00367">
    <property type="entry name" value="LRR_CC"/>
    <property type="match status" value="1"/>
</dbReference>
<evidence type="ECO:0000256" key="1">
    <source>
        <dbReference type="SAM" id="MobiDB-lite"/>
    </source>
</evidence>
<dbReference type="GO" id="GO:0031146">
    <property type="term" value="P:SCF-dependent proteasomal ubiquitin-dependent protein catabolic process"/>
    <property type="evidence" value="ECO:0007669"/>
    <property type="project" value="TreeGrafter"/>
</dbReference>
<keyword evidence="3" id="KW-1185">Reference proteome</keyword>
<dbReference type="Proteomes" id="UP001419268">
    <property type="component" value="Unassembled WGS sequence"/>
</dbReference>
<dbReference type="SUPFAM" id="SSF52047">
    <property type="entry name" value="RNI-like"/>
    <property type="match status" value="1"/>
</dbReference>
<protein>
    <submittedName>
        <fullName evidence="2">Uncharacterized protein</fullName>
    </submittedName>
</protein>
<dbReference type="PANTHER" id="PTHR13318:SF148">
    <property type="entry name" value="F-BOX PROTEIN MAX2"/>
    <property type="match status" value="1"/>
</dbReference>
<dbReference type="AlphaFoldDB" id="A0AAP0P6H7"/>
<dbReference type="PANTHER" id="PTHR13318">
    <property type="entry name" value="PARTNER OF PAIRED, ISOFORM B-RELATED"/>
    <property type="match status" value="1"/>
</dbReference>